<feature type="domain" description="Cupin type-2" evidence="2">
    <location>
        <begin position="39"/>
        <end position="108"/>
    </location>
</feature>
<sequence length="253" mass="27949">MVQISVVRPGEGELIANGPAQIRILEDGSHTAHRLGIGHITVPPHTPGPIQHRHAQHDEGFYVLSGTVRFTVGPEIRDAEPGTWVLVPPGAPHTFAALGDEPAVILSTFTPDLYVQYFRDLKKMVESGRPMTAETMTPLWSRYATEISAEPAPSRATQTFMVAATLRADTDLDEFTAAREDEHRRLAALRAEGKVGAHHLSPTRRATFLEVIAADEKEAMATLETLPFFRFFDADIYPTTPPDDAERAHRTRL</sequence>
<dbReference type="Gene3D" id="2.60.120.10">
    <property type="entry name" value="Jelly Rolls"/>
    <property type="match status" value="1"/>
</dbReference>
<dbReference type="InterPro" id="IPR013096">
    <property type="entry name" value="Cupin_2"/>
</dbReference>
<dbReference type="PANTHER" id="PTHR36440">
    <property type="entry name" value="PUTATIVE (AFU_ORTHOLOGUE AFUA_8G07350)-RELATED"/>
    <property type="match status" value="1"/>
</dbReference>
<protein>
    <submittedName>
        <fullName evidence="3">Cupin domain-containing protein</fullName>
    </submittedName>
</protein>
<dbReference type="RefSeq" id="WP_202996803.1">
    <property type="nucleotide sequence ID" value="NZ_JAENHO010000013.1"/>
</dbReference>
<keyword evidence="4" id="KW-1185">Reference proteome</keyword>
<evidence type="ECO:0000259" key="1">
    <source>
        <dbReference type="Pfam" id="PF02426"/>
    </source>
</evidence>
<dbReference type="SUPFAM" id="SSF51182">
    <property type="entry name" value="RmlC-like cupins"/>
    <property type="match status" value="1"/>
</dbReference>
<dbReference type="Proteomes" id="UP000598996">
    <property type="component" value="Unassembled WGS sequence"/>
</dbReference>
<dbReference type="EMBL" id="JAENHO010000013">
    <property type="protein sequence ID" value="MBL7260094.1"/>
    <property type="molecule type" value="Genomic_DNA"/>
</dbReference>
<dbReference type="InterPro" id="IPR053146">
    <property type="entry name" value="QDO-like"/>
</dbReference>
<dbReference type="PANTHER" id="PTHR36440:SF1">
    <property type="entry name" value="PUTATIVE (AFU_ORTHOLOGUE AFUA_8G07350)-RELATED"/>
    <property type="match status" value="1"/>
</dbReference>
<dbReference type="InterPro" id="IPR026029">
    <property type="entry name" value="MLI_dom"/>
</dbReference>
<dbReference type="InterPro" id="IPR011051">
    <property type="entry name" value="RmlC_Cupin_sf"/>
</dbReference>
<proteinExistence type="predicted"/>
<evidence type="ECO:0000259" key="2">
    <source>
        <dbReference type="Pfam" id="PF07883"/>
    </source>
</evidence>
<comment type="caution">
    <text evidence="3">The sequence shown here is derived from an EMBL/GenBank/DDBJ whole genome shotgun (WGS) entry which is preliminary data.</text>
</comment>
<name>A0ABS1W061_9ACTN</name>
<dbReference type="Gene3D" id="3.30.70.1060">
    <property type="entry name" value="Dimeric alpha+beta barrel"/>
    <property type="match status" value="1"/>
</dbReference>
<dbReference type="Pfam" id="PF07883">
    <property type="entry name" value="Cupin_2"/>
    <property type="match status" value="1"/>
</dbReference>
<evidence type="ECO:0000313" key="4">
    <source>
        <dbReference type="Proteomes" id="UP000598996"/>
    </source>
</evidence>
<accession>A0ABS1W061</accession>
<reference evidence="3 4" key="1">
    <citation type="submission" date="2021-01" db="EMBL/GenBank/DDBJ databases">
        <title>Actinoplanes sp. nov. LDG1-01 isolated from lichen.</title>
        <authorList>
            <person name="Saeng-In P."/>
            <person name="Phongsopitanun W."/>
            <person name="Kanchanasin P."/>
            <person name="Yuki M."/>
            <person name="Kudo T."/>
            <person name="Ohkuma M."/>
            <person name="Tanasupawat S."/>
        </authorList>
    </citation>
    <scope>NUCLEOTIDE SEQUENCE [LARGE SCALE GENOMIC DNA]</scope>
    <source>
        <strain evidence="3 4">LDG1-01</strain>
    </source>
</reference>
<organism evidence="3 4">
    <name type="scientific">Paractinoplanes lichenicola</name>
    <dbReference type="NCBI Taxonomy" id="2802976"/>
    <lineage>
        <taxon>Bacteria</taxon>
        <taxon>Bacillati</taxon>
        <taxon>Actinomycetota</taxon>
        <taxon>Actinomycetes</taxon>
        <taxon>Micromonosporales</taxon>
        <taxon>Micromonosporaceae</taxon>
        <taxon>Paractinoplanes</taxon>
    </lineage>
</organism>
<feature type="domain" description="Muconolactone isomerase" evidence="1">
    <location>
        <begin position="160"/>
        <end position="239"/>
    </location>
</feature>
<dbReference type="Pfam" id="PF02426">
    <property type="entry name" value="MIase"/>
    <property type="match status" value="1"/>
</dbReference>
<dbReference type="InterPro" id="IPR014710">
    <property type="entry name" value="RmlC-like_jellyroll"/>
</dbReference>
<gene>
    <name evidence="3" type="ORF">JKJ07_37805</name>
</gene>
<evidence type="ECO:0000313" key="3">
    <source>
        <dbReference type="EMBL" id="MBL7260094.1"/>
    </source>
</evidence>